<evidence type="ECO:0000313" key="1">
    <source>
        <dbReference type="EMBL" id="WAS94507.1"/>
    </source>
</evidence>
<organism evidence="1 2">
    <name type="scientific">Nannocystis punicea</name>
    <dbReference type="NCBI Taxonomy" id="2995304"/>
    <lineage>
        <taxon>Bacteria</taxon>
        <taxon>Pseudomonadati</taxon>
        <taxon>Myxococcota</taxon>
        <taxon>Polyangia</taxon>
        <taxon>Nannocystales</taxon>
        <taxon>Nannocystaceae</taxon>
        <taxon>Nannocystis</taxon>
    </lineage>
</organism>
<evidence type="ECO:0000313" key="2">
    <source>
        <dbReference type="Proteomes" id="UP001164459"/>
    </source>
</evidence>
<dbReference type="PANTHER" id="PTHR12922:SF7">
    <property type="entry name" value="UBIQUINONE BIOSYNTHESIS PROTEIN COQ4 HOMOLOG, MITOCHONDRIAL"/>
    <property type="match status" value="1"/>
</dbReference>
<sequence length="214" mass="23773">MPSETPSWWARLRQLRALRAEPSRIGDAAVLQSDLLGARMREEVRAQVAALCARSDCDRLRLRLDHAALRRSPPGTFGRAYADFCAANAIVPATISDAFDDDTLRHNAAIARYICLHDMFHVLLGCDTSIPGELRITAFILEQRYFRAGAALLALLALAGPLLRPHQFREILKNVRIGRDLARRAPLLLAEPLEDWLAHDLAAVQQRLGLPATV</sequence>
<proteinExistence type="predicted"/>
<accession>A0ABY7H5N7</accession>
<dbReference type="Proteomes" id="UP001164459">
    <property type="component" value="Chromosome"/>
</dbReference>
<protein>
    <submittedName>
        <fullName evidence="1">Coq4 family protein</fullName>
    </submittedName>
</protein>
<dbReference type="EMBL" id="CP114040">
    <property type="protein sequence ID" value="WAS94507.1"/>
    <property type="molecule type" value="Genomic_DNA"/>
</dbReference>
<dbReference type="Pfam" id="PF05019">
    <property type="entry name" value="Coq4"/>
    <property type="match status" value="1"/>
</dbReference>
<reference evidence="1" key="1">
    <citation type="submission" date="2022-11" db="EMBL/GenBank/DDBJ databases">
        <title>Minimal conservation of predation-associated metabolite biosynthetic gene clusters underscores biosynthetic potential of Myxococcota including descriptions for ten novel species: Archangium lansinium sp. nov., Myxococcus landrumus sp. nov., Nannocystis bai.</title>
        <authorList>
            <person name="Ahearne A."/>
            <person name="Stevens C."/>
            <person name="Dowd S."/>
        </authorList>
    </citation>
    <scope>NUCLEOTIDE SEQUENCE</scope>
    <source>
        <strain evidence="1">Fl3</strain>
    </source>
</reference>
<keyword evidence="2" id="KW-1185">Reference proteome</keyword>
<name>A0ABY7H5N7_9BACT</name>
<dbReference type="RefSeq" id="WP_269036844.1">
    <property type="nucleotide sequence ID" value="NZ_CP114040.1"/>
</dbReference>
<dbReference type="PANTHER" id="PTHR12922">
    <property type="entry name" value="UBIQUINONE BIOSYNTHESIS PROTEIN"/>
    <property type="match status" value="1"/>
</dbReference>
<gene>
    <name evidence="1" type="ORF">O0S08_50970</name>
</gene>
<dbReference type="InterPro" id="IPR007715">
    <property type="entry name" value="Coq4"/>
</dbReference>